<evidence type="ECO:0000313" key="1">
    <source>
        <dbReference type="EMBL" id="KAG0445442.1"/>
    </source>
</evidence>
<proteinExistence type="predicted"/>
<evidence type="ECO:0000313" key="2">
    <source>
        <dbReference type="Proteomes" id="UP000805193"/>
    </source>
</evidence>
<protein>
    <submittedName>
        <fullName evidence="1">Uncharacterized protein</fullName>
    </submittedName>
</protein>
<dbReference type="EMBL" id="JABSTQ010000362">
    <property type="protein sequence ID" value="KAG0445442.1"/>
    <property type="molecule type" value="Genomic_DNA"/>
</dbReference>
<organism evidence="1 2">
    <name type="scientific">Ixodes persulcatus</name>
    <name type="common">Taiga tick</name>
    <dbReference type="NCBI Taxonomy" id="34615"/>
    <lineage>
        <taxon>Eukaryota</taxon>
        <taxon>Metazoa</taxon>
        <taxon>Ecdysozoa</taxon>
        <taxon>Arthropoda</taxon>
        <taxon>Chelicerata</taxon>
        <taxon>Arachnida</taxon>
        <taxon>Acari</taxon>
        <taxon>Parasitiformes</taxon>
        <taxon>Ixodida</taxon>
        <taxon>Ixodoidea</taxon>
        <taxon>Ixodidae</taxon>
        <taxon>Ixodinae</taxon>
        <taxon>Ixodes</taxon>
    </lineage>
</organism>
<sequence>MLTISFIYKYIYPNLKVTYEFVALMVELIKVMTSRFPARALKHADGKGFLSRSTSEGLRVTLQSTKELLAYLTHKVGYLYLMTSRLSQDCIERLFGIVTTSEVPPTLPAAATKEWDVGGLLYLSKQLFKLILTLENKLAQVLSTCQLHAGLMVEVDTTKLTTPANRAALCFRPSGGNFPLALTGVLLHRDTLTTGARSSLLASATRALRMERSIKNCSGEAYGPKADRTRVLLW</sequence>
<name>A0AC60R199_IXOPE</name>
<gene>
    <name evidence="1" type="ORF">HPB47_015091</name>
</gene>
<accession>A0AC60R199</accession>
<keyword evidence="2" id="KW-1185">Reference proteome</keyword>
<comment type="caution">
    <text evidence="1">The sequence shown here is derived from an EMBL/GenBank/DDBJ whole genome shotgun (WGS) entry which is preliminary data.</text>
</comment>
<reference evidence="1 2" key="1">
    <citation type="journal article" date="2020" name="Cell">
        <title>Large-Scale Comparative Analyses of Tick Genomes Elucidate Their Genetic Diversity and Vector Capacities.</title>
        <authorList>
            <consortium name="Tick Genome and Microbiome Consortium (TIGMIC)"/>
            <person name="Jia N."/>
            <person name="Wang J."/>
            <person name="Shi W."/>
            <person name="Du L."/>
            <person name="Sun Y."/>
            <person name="Zhan W."/>
            <person name="Jiang J.F."/>
            <person name="Wang Q."/>
            <person name="Zhang B."/>
            <person name="Ji P."/>
            <person name="Bell-Sakyi L."/>
            <person name="Cui X.M."/>
            <person name="Yuan T.T."/>
            <person name="Jiang B.G."/>
            <person name="Yang W.F."/>
            <person name="Lam T.T."/>
            <person name="Chang Q.C."/>
            <person name="Ding S.J."/>
            <person name="Wang X.J."/>
            <person name="Zhu J.G."/>
            <person name="Ruan X.D."/>
            <person name="Zhao L."/>
            <person name="Wei J.T."/>
            <person name="Ye R.Z."/>
            <person name="Que T.C."/>
            <person name="Du C.H."/>
            <person name="Zhou Y.H."/>
            <person name="Cheng J.X."/>
            <person name="Dai P.F."/>
            <person name="Guo W.B."/>
            <person name="Han X.H."/>
            <person name="Huang E.J."/>
            <person name="Li L.F."/>
            <person name="Wei W."/>
            <person name="Gao Y.C."/>
            <person name="Liu J.Z."/>
            <person name="Shao H.Z."/>
            <person name="Wang X."/>
            <person name="Wang C.C."/>
            <person name="Yang T.C."/>
            <person name="Huo Q.B."/>
            <person name="Li W."/>
            <person name="Chen H.Y."/>
            <person name="Chen S.E."/>
            <person name="Zhou L.G."/>
            <person name="Ni X.B."/>
            <person name="Tian J.H."/>
            <person name="Sheng Y."/>
            <person name="Liu T."/>
            <person name="Pan Y.S."/>
            <person name="Xia L.Y."/>
            <person name="Li J."/>
            <person name="Zhao F."/>
            <person name="Cao W.C."/>
        </authorList>
    </citation>
    <scope>NUCLEOTIDE SEQUENCE [LARGE SCALE GENOMIC DNA]</scope>
    <source>
        <strain evidence="1">Iper-2018</strain>
    </source>
</reference>
<dbReference type="Proteomes" id="UP000805193">
    <property type="component" value="Unassembled WGS sequence"/>
</dbReference>